<dbReference type="Proteomes" id="UP000241960">
    <property type="component" value="Unassembled WGS sequence"/>
</dbReference>
<keyword evidence="2" id="KW-0805">Transcription regulation</keyword>
<dbReference type="AlphaFoldDB" id="A0A9Q6MVF3"/>
<evidence type="ECO:0000313" key="7">
    <source>
        <dbReference type="Proteomes" id="UP000241960"/>
    </source>
</evidence>
<dbReference type="PROSITE" id="PS50932">
    <property type="entry name" value="HTH_LACI_2"/>
    <property type="match status" value="1"/>
</dbReference>
<dbReference type="InterPro" id="IPR025997">
    <property type="entry name" value="SBP_2_dom"/>
</dbReference>
<evidence type="ECO:0000259" key="5">
    <source>
        <dbReference type="PROSITE" id="PS50932"/>
    </source>
</evidence>
<keyword evidence="3" id="KW-0238">DNA-binding</keyword>
<dbReference type="SUPFAM" id="SSF47413">
    <property type="entry name" value="lambda repressor-like DNA-binding domains"/>
    <property type="match status" value="1"/>
</dbReference>
<organism evidence="6 7">
    <name type="scientific">Staphylococcus succinus</name>
    <dbReference type="NCBI Taxonomy" id="61015"/>
    <lineage>
        <taxon>Bacteria</taxon>
        <taxon>Bacillati</taxon>
        <taxon>Bacillota</taxon>
        <taxon>Bacilli</taxon>
        <taxon>Bacillales</taxon>
        <taxon>Staphylococcaceae</taxon>
        <taxon>Staphylococcus</taxon>
    </lineage>
</organism>
<dbReference type="PANTHER" id="PTHR30146:SF95">
    <property type="entry name" value="RIBOSE OPERON REPRESSOR"/>
    <property type="match status" value="1"/>
</dbReference>
<protein>
    <submittedName>
        <fullName evidence="6">LacI family transcriptional regulator</fullName>
    </submittedName>
</protein>
<keyword evidence="4" id="KW-0804">Transcription</keyword>
<evidence type="ECO:0000256" key="2">
    <source>
        <dbReference type="ARBA" id="ARBA00023015"/>
    </source>
</evidence>
<reference evidence="6 7" key="1">
    <citation type="journal article" date="2016" name="Front. Microbiol.">
        <title>Comprehensive Phylogenetic Analysis of Bovine Non-aureus Staphylococci Species Based on Whole-Genome Sequencing.</title>
        <authorList>
            <person name="Naushad S."/>
            <person name="Barkema H.W."/>
            <person name="Luby C."/>
            <person name="Condas L.A."/>
            <person name="Nobrega D.B."/>
            <person name="Carson D.A."/>
            <person name="De Buck J."/>
        </authorList>
    </citation>
    <scope>NUCLEOTIDE SEQUENCE [LARGE SCALE GENOMIC DNA]</scope>
    <source>
        <strain evidence="6 7">SNUC 1231</strain>
    </source>
</reference>
<evidence type="ECO:0000256" key="4">
    <source>
        <dbReference type="ARBA" id="ARBA00023163"/>
    </source>
</evidence>
<feature type="domain" description="HTH lacI-type" evidence="5">
    <location>
        <begin position="2"/>
        <end position="56"/>
    </location>
</feature>
<evidence type="ECO:0000256" key="3">
    <source>
        <dbReference type="ARBA" id="ARBA00023125"/>
    </source>
</evidence>
<comment type="caution">
    <text evidence="6">The sequence shown here is derived from an EMBL/GenBank/DDBJ whole genome shotgun (WGS) entry which is preliminary data.</text>
</comment>
<dbReference type="Gene3D" id="1.10.260.40">
    <property type="entry name" value="lambda repressor-like DNA-binding domains"/>
    <property type="match status" value="1"/>
</dbReference>
<dbReference type="GO" id="GO:0000976">
    <property type="term" value="F:transcription cis-regulatory region binding"/>
    <property type="evidence" value="ECO:0007669"/>
    <property type="project" value="TreeGrafter"/>
</dbReference>
<gene>
    <name evidence="6" type="ORF">BU058_06795</name>
</gene>
<accession>A0A9Q6MVF3</accession>
<dbReference type="PROSITE" id="PS00356">
    <property type="entry name" value="HTH_LACI_1"/>
    <property type="match status" value="1"/>
</dbReference>
<keyword evidence="1" id="KW-0678">Repressor</keyword>
<evidence type="ECO:0000256" key="1">
    <source>
        <dbReference type="ARBA" id="ARBA00022491"/>
    </source>
</evidence>
<dbReference type="CDD" id="cd01392">
    <property type="entry name" value="HTH_LacI"/>
    <property type="match status" value="1"/>
</dbReference>
<dbReference type="SUPFAM" id="SSF53822">
    <property type="entry name" value="Periplasmic binding protein-like I"/>
    <property type="match status" value="1"/>
</dbReference>
<sequence length="321" mass="36375">MTTIREVAQLAGVSVATVSRVINNKGYVKQQTRQQIEHAITQLNYQPNEAARTLFKRKSKMIGLLLPDISNPFFTLIARGVEDIALEQGYQVLIGNSDNDVTKARDYLSTFISHNCVGMITTVIDEHVVENMLSQQGIPFVFVDRTNNERSGISTNHFEGGQRQAELILEGHGKHILIVHADLNIDAFKMRVDGIKAILQQHAVSYHFCNTEQLDEERQFLKMLNQYKIDSVICSNDLLAIKILGLIQQHHFKVPEDIQIVGYDNVPFSKMTYPQITTIDQSAYQLGQLAVSKLLNLYDENSNNQCDNVALIVKRRKSTRF</sequence>
<name>A0A9Q6MVF3_9STAP</name>
<dbReference type="InterPro" id="IPR010982">
    <property type="entry name" value="Lambda_DNA-bd_dom_sf"/>
</dbReference>
<dbReference type="RefSeq" id="WP_107545020.1">
    <property type="nucleotide sequence ID" value="NZ_PZFQ01000018.1"/>
</dbReference>
<evidence type="ECO:0000313" key="6">
    <source>
        <dbReference type="EMBL" id="PTI75650.1"/>
    </source>
</evidence>
<dbReference type="SMART" id="SM00354">
    <property type="entry name" value="HTH_LACI"/>
    <property type="match status" value="1"/>
</dbReference>
<dbReference type="InterPro" id="IPR028082">
    <property type="entry name" value="Peripla_BP_I"/>
</dbReference>
<dbReference type="Pfam" id="PF13407">
    <property type="entry name" value="Peripla_BP_4"/>
    <property type="match status" value="1"/>
</dbReference>
<dbReference type="GO" id="GO:0003700">
    <property type="term" value="F:DNA-binding transcription factor activity"/>
    <property type="evidence" value="ECO:0007669"/>
    <property type="project" value="TreeGrafter"/>
</dbReference>
<dbReference type="PRINTS" id="PR00036">
    <property type="entry name" value="HTHLACI"/>
</dbReference>
<dbReference type="EMBL" id="PZFQ01000018">
    <property type="protein sequence ID" value="PTI75650.1"/>
    <property type="molecule type" value="Genomic_DNA"/>
</dbReference>
<dbReference type="Gene3D" id="3.40.50.2300">
    <property type="match status" value="2"/>
</dbReference>
<dbReference type="PANTHER" id="PTHR30146">
    <property type="entry name" value="LACI-RELATED TRANSCRIPTIONAL REPRESSOR"/>
    <property type="match status" value="1"/>
</dbReference>
<dbReference type="InterPro" id="IPR000843">
    <property type="entry name" value="HTH_LacI"/>
</dbReference>
<dbReference type="Pfam" id="PF00356">
    <property type="entry name" value="LacI"/>
    <property type="match status" value="1"/>
</dbReference>
<proteinExistence type="predicted"/>